<dbReference type="AlphaFoldDB" id="A0AAU7V711"/>
<keyword evidence="3 7" id="KW-0812">Transmembrane</keyword>
<evidence type="ECO:0000256" key="6">
    <source>
        <dbReference type="ARBA" id="ARBA00023306"/>
    </source>
</evidence>
<feature type="transmembrane region" description="Helical" evidence="7">
    <location>
        <begin position="33"/>
        <end position="55"/>
    </location>
</feature>
<name>A0AAU7V711_9ACTO</name>
<dbReference type="GO" id="GO:0051301">
    <property type="term" value="P:cell division"/>
    <property type="evidence" value="ECO:0007669"/>
    <property type="project" value="UniProtKB-UniRule"/>
</dbReference>
<sequence>MADKRNKKSGGSRGNDQDVSARWTDGIPLSPSWWAPAFITVLIVGLLYLVVFYLSSGRFPIPQIGNWNILVGVGIMLVGFGMTLRWR</sequence>
<evidence type="ECO:0000256" key="7">
    <source>
        <dbReference type="HAMAP-Rule" id="MF_00631"/>
    </source>
</evidence>
<evidence type="ECO:0000256" key="4">
    <source>
        <dbReference type="ARBA" id="ARBA00022989"/>
    </source>
</evidence>
<comment type="similarity">
    <text evidence="7">Belongs to the CrgA family.</text>
</comment>
<keyword evidence="4 7" id="KW-1133">Transmembrane helix</keyword>
<keyword evidence="1 7" id="KW-1003">Cell membrane</keyword>
<keyword evidence="5 7" id="KW-0472">Membrane</keyword>
<evidence type="ECO:0000256" key="8">
    <source>
        <dbReference type="SAM" id="MobiDB-lite"/>
    </source>
</evidence>
<protein>
    <recommendedName>
        <fullName evidence="7">Cell division protein CrgA</fullName>
    </recommendedName>
</protein>
<keyword evidence="2 7" id="KW-0132">Cell division</keyword>
<dbReference type="HAMAP" id="MF_00631">
    <property type="entry name" value="CrgA"/>
    <property type="match status" value="1"/>
</dbReference>
<evidence type="ECO:0000256" key="1">
    <source>
        <dbReference type="ARBA" id="ARBA00022475"/>
    </source>
</evidence>
<evidence type="ECO:0000313" key="9">
    <source>
        <dbReference type="EMBL" id="XBW08075.1"/>
    </source>
</evidence>
<evidence type="ECO:0000256" key="2">
    <source>
        <dbReference type="ARBA" id="ARBA00022618"/>
    </source>
</evidence>
<comment type="subcellular location">
    <subcellularLocation>
        <location evidence="7">Cell membrane</location>
        <topology evidence="7">Multi-pass membrane protein</topology>
    </subcellularLocation>
</comment>
<comment type="function">
    <text evidence="7">Involved in cell division.</text>
</comment>
<evidence type="ECO:0000256" key="5">
    <source>
        <dbReference type="ARBA" id="ARBA00023136"/>
    </source>
</evidence>
<feature type="region of interest" description="Disordered" evidence="8">
    <location>
        <begin position="1"/>
        <end position="21"/>
    </location>
</feature>
<dbReference type="EMBL" id="CP138335">
    <property type="protein sequence ID" value="XBW08075.1"/>
    <property type="molecule type" value="Genomic_DNA"/>
</dbReference>
<proteinExistence type="inferred from homology"/>
<dbReference type="Pfam" id="PF06781">
    <property type="entry name" value="CrgA"/>
    <property type="match status" value="1"/>
</dbReference>
<dbReference type="GO" id="GO:0005886">
    <property type="term" value="C:plasma membrane"/>
    <property type="evidence" value="ECO:0007669"/>
    <property type="project" value="UniProtKB-SubCell"/>
</dbReference>
<organism evidence="9">
    <name type="scientific">Scrofimicrobium appendicitidis</name>
    <dbReference type="NCBI Taxonomy" id="3079930"/>
    <lineage>
        <taxon>Bacteria</taxon>
        <taxon>Bacillati</taxon>
        <taxon>Actinomycetota</taxon>
        <taxon>Actinomycetes</taxon>
        <taxon>Actinomycetales</taxon>
        <taxon>Actinomycetaceae</taxon>
        <taxon>Scrofimicrobium</taxon>
    </lineage>
</organism>
<evidence type="ECO:0000256" key="3">
    <source>
        <dbReference type="ARBA" id="ARBA00022692"/>
    </source>
</evidence>
<dbReference type="RefSeq" id="WP_350258275.1">
    <property type="nucleotide sequence ID" value="NZ_CP138335.1"/>
</dbReference>
<keyword evidence="6 7" id="KW-0131">Cell cycle</keyword>
<feature type="transmembrane region" description="Helical" evidence="7">
    <location>
        <begin position="67"/>
        <end position="86"/>
    </location>
</feature>
<gene>
    <name evidence="7" type="primary">crgA</name>
    <name evidence="9" type="ORF">SAC06_00505</name>
</gene>
<reference evidence="9" key="1">
    <citation type="submission" date="2023-11" db="EMBL/GenBank/DDBJ databases">
        <title>Scrofimicrobium hongkongense sp. nov., isolated from a patient with peritonitis.</title>
        <authorList>
            <person name="Lao H.Y."/>
            <person name="Wong A.Y.P."/>
            <person name="Ng T.L."/>
            <person name="Wong R.Y.L."/>
            <person name="Yau M.C.Y."/>
            <person name="Lam J.Y.W."/>
            <person name="Siu G.K.H."/>
        </authorList>
    </citation>
    <scope>NUCLEOTIDE SEQUENCE</scope>
    <source>
        <strain evidence="9">R131</strain>
    </source>
</reference>
<dbReference type="KEGG" id="sapp:SAC06_00505"/>
<accession>A0AAU7V711</accession>
<feature type="compositionally biased region" description="Basic residues" evidence="8">
    <location>
        <begin position="1"/>
        <end position="10"/>
    </location>
</feature>
<dbReference type="InterPro" id="IPR009619">
    <property type="entry name" value="CrgA"/>
</dbReference>